<evidence type="ECO:0000313" key="2">
    <source>
        <dbReference type="EMBL" id="KAH0895328.1"/>
    </source>
</evidence>
<evidence type="ECO:0000256" key="1">
    <source>
        <dbReference type="SAM" id="MobiDB-lite"/>
    </source>
</evidence>
<name>A0ABQ8ASW7_BRANA</name>
<protein>
    <submittedName>
        <fullName evidence="2">Uncharacterized protein</fullName>
    </submittedName>
</protein>
<feature type="compositionally biased region" description="Polar residues" evidence="1">
    <location>
        <begin position="64"/>
        <end position="73"/>
    </location>
</feature>
<accession>A0ABQ8ASW7</accession>
<reference evidence="2 3" key="1">
    <citation type="submission" date="2021-05" db="EMBL/GenBank/DDBJ databases">
        <title>Genome Assembly of Synthetic Allotetraploid Brassica napus Reveals Homoeologous Exchanges between Subgenomes.</title>
        <authorList>
            <person name="Davis J.T."/>
        </authorList>
    </citation>
    <scope>NUCLEOTIDE SEQUENCE [LARGE SCALE GENOMIC DNA]</scope>
    <source>
        <strain evidence="3">cv. Da-Ae</strain>
        <tissue evidence="2">Seedling</tissue>
    </source>
</reference>
<evidence type="ECO:0000313" key="3">
    <source>
        <dbReference type="Proteomes" id="UP000824890"/>
    </source>
</evidence>
<dbReference type="Proteomes" id="UP000824890">
    <property type="component" value="Unassembled WGS sequence"/>
</dbReference>
<proteinExistence type="predicted"/>
<gene>
    <name evidence="2" type="ORF">HID58_044896</name>
</gene>
<feature type="compositionally biased region" description="Low complexity" evidence="1">
    <location>
        <begin position="79"/>
        <end position="95"/>
    </location>
</feature>
<sequence>MAGSSATLATSSDPPWPPDLCVVNRFSDLQSGTHVFGSILHPEVPSDSVAAPHKETLSPGVAAESSSNTSNQGRPPLRKSNSLPTLNLPSLPSKSAGHLAWIPVGRKTSPRRSPPRSSSSDSVKILSSSQFDSEEELISAAQQIIRKRMEAEDADFPPFSTAKERKKLSRMKQRQAMVQLCESPVAIAGSTASILQENSNTQMVISVEPSILLIPTRKIKPCCLAIRN</sequence>
<keyword evidence="3" id="KW-1185">Reference proteome</keyword>
<feature type="compositionally biased region" description="Low complexity" evidence="1">
    <location>
        <begin position="115"/>
        <end position="128"/>
    </location>
</feature>
<feature type="region of interest" description="Disordered" evidence="1">
    <location>
        <begin position="38"/>
        <end position="128"/>
    </location>
</feature>
<dbReference type="EMBL" id="JAGKQM010000012">
    <property type="protein sequence ID" value="KAH0895328.1"/>
    <property type="molecule type" value="Genomic_DNA"/>
</dbReference>
<organism evidence="2 3">
    <name type="scientific">Brassica napus</name>
    <name type="common">Rape</name>
    <dbReference type="NCBI Taxonomy" id="3708"/>
    <lineage>
        <taxon>Eukaryota</taxon>
        <taxon>Viridiplantae</taxon>
        <taxon>Streptophyta</taxon>
        <taxon>Embryophyta</taxon>
        <taxon>Tracheophyta</taxon>
        <taxon>Spermatophyta</taxon>
        <taxon>Magnoliopsida</taxon>
        <taxon>eudicotyledons</taxon>
        <taxon>Gunneridae</taxon>
        <taxon>Pentapetalae</taxon>
        <taxon>rosids</taxon>
        <taxon>malvids</taxon>
        <taxon>Brassicales</taxon>
        <taxon>Brassicaceae</taxon>
        <taxon>Brassiceae</taxon>
        <taxon>Brassica</taxon>
    </lineage>
</organism>
<comment type="caution">
    <text evidence="2">The sequence shown here is derived from an EMBL/GenBank/DDBJ whole genome shotgun (WGS) entry which is preliminary data.</text>
</comment>